<dbReference type="GO" id="GO:0045454">
    <property type="term" value="P:cell redox homeostasis"/>
    <property type="evidence" value="ECO:0007669"/>
    <property type="project" value="TreeGrafter"/>
</dbReference>
<dbReference type="PROSITE" id="PS51352">
    <property type="entry name" value="THIOREDOXIN_2"/>
    <property type="match status" value="1"/>
</dbReference>
<dbReference type="PROSITE" id="PS00194">
    <property type="entry name" value="THIOREDOXIN_1"/>
    <property type="match status" value="1"/>
</dbReference>
<dbReference type="STRING" id="1945521.A1232T_02285"/>
<evidence type="ECO:0000256" key="7">
    <source>
        <dbReference type="PIRNR" id="PIRNR000077"/>
    </source>
</evidence>
<dbReference type="PRINTS" id="PR00421">
    <property type="entry name" value="THIOREDOXIN"/>
</dbReference>
<organism evidence="11 12">
    <name type="scientific">Psychrobacter piechaudii</name>
    <dbReference type="NCBI Taxonomy" id="1945521"/>
    <lineage>
        <taxon>Bacteria</taxon>
        <taxon>Pseudomonadati</taxon>
        <taxon>Pseudomonadota</taxon>
        <taxon>Gammaproteobacteria</taxon>
        <taxon>Moraxellales</taxon>
        <taxon>Moraxellaceae</taxon>
        <taxon>Psychrobacter</taxon>
    </lineage>
</organism>
<dbReference type="InterPro" id="IPR017937">
    <property type="entry name" value="Thioredoxin_CS"/>
</dbReference>
<evidence type="ECO:0000256" key="5">
    <source>
        <dbReference type="ARBA" id="ARBA00023284"/>
    </source>
</evidence>
<dbReference type="FunFam" id="3.40.30.10:FF:000001">
    <property type="entry name" value="Thioredoxin"/>
    <property type="match status" value="1"/>
</dbReference>
<dbReference type="InterPro" id="IPR005746">
    <property type="entry name" value="Thioredoxin"/>
</dbReference>
<dbReference type="CDD" id="cd02947">
    <property type="entry name" value="TRX_family"/>
    <property type="match status" value="1"/>
</dbReference>
<dbReference type="EMBL" id="FUGE01000252">
    <property type="protein sequence ID" value="SJM73079.1"/>
    <property type="molecule type" value="Genomic_DNA"/>
</dbReference>
<evidence type="ECO:0000256" key="4">
    <source>
        <dbReference type="ARBA" id="ARBA00023157"/>
    </source>
</evidence>
<evidence type="ECO:0000256" key="8">
    <source>
        <dbReference type="PIRSR" id="PIRSR000077-1"/>
    </source>
</evidence>
<keyword evidence="12" id="KW-1185">Reference proteome</keyword>
<feature type="active site" description="Nucleophile" evidence="8">
    <location>
        <position position="36"/>
    </location>
</feature>
<evidence type="ECO:0000256" key="2">
    <source>
        <dbReference type="ARBA" id="ARBA00022448"/>
    </source>
</evidence>
<evidence type="ECO:0000256" key="1">
    <source>
        <dbReference type="ARBA" id="ARBA00008987"/>
    </source>
</evidence>
<keyword evidence="2" id="KW-0813">Transport</keyword>
<feature type="site" description="Deprotonates C-terminal active site Cys" evidence="8">
    <location>
        <position position="27"/>
    </location>
</feature>
<dbReference type="AlphaFoldDB" id="A0A1R4GY07"/>
<keyword evidence="3" id="KW-0249">Electron transport</keyword>
<evidence type="ECO:0000256" key="3">
    <source>
        <dbReference type="ARBA" id="ARBA00022982"/>
    </source>
</evidence>
<evidence type="ECO:0000259" key="10">
    <source>
        <dbReference type="PROSITE" id="PS51352"/>
    </source>
</evidence>
<keyword evidence="5 9" id="KW-0676">Redox-active center</keyword>
<feature type="domain" description="Thioredoxin" evidence="10">
    <location>
        <begin position="1"/>
        <end position="108"/>
    </location>
</feature>
<proteinExistence type="inferred from homology"/>
<dbReference type="GO" id="GO:0005829">
    <property type="term" value="C:cytosol"/>
    <property type="evidence" value="ECO:0007669"/>
    <property type="project" value="TreeGrafter"/>
</dbReference>
<name>A0A1R4GY07_9GAMM</name>
<feature type="active site" description="Nucleophile" evidence="8">
    <location>
        <position position="33"/>
    </location>
</feature>
<accession>A0A1R4GY07</accession>
<sequence>MSDLIVNSTDSNFEQDVAQSDVPVLVDFWAAWCGPCKAIAPVLEELAEDYKGKVKVVKVDVDENPETASRFGIRSIPTLMVFKGGEKVDMVMGLQPKADLAALLDKHL</sequence>
<gene>
    <name evidence="11" type="primary">trxA</name>
    <name evidence="11" type="ORF">A1232T_02285</name>
</gene>
<comment type="similarity">
    <text evidence="1 7">Belongs to the thioredoxin family.</text>
</comment>
<dbReference type="Gene3D" id="3.40.30.10">
    <property type="entry name" value="Glutaredoxin"/>
    <property type="match status" value="1"/>
</dbReference>
<evidence type="ECO:0000256" key="6">
    <source>
        <dbReference type="NCBIfam" id="TIGR01068"/>
    </source>
</evidence>
<feature type="site" description="Contributes to redox potential value" evidence="8">
    <location>
        <position position="34"/>
    </location>
</feature>
<dbReference type="PANTHER" id="PTHR45663">
    <property type="entry name" value="GEO12009P1"/>
    <property type="match status" value="1"/>
</dbReference>
<protein>
    <recommendedName>
        <fullName evidence="6 7">Thioredoxin</fullName>
    </recommendedName>
</protein>
<evidence type="ECO:0000256" key="9">
    <source>
        <dbReference type="PIRSR" id="PIRSR000077-4"/>
    </source>
</evidence>
<dbReference type="InterPro" id="IPR013766">
    <property type="entry name" value="Thioredoxin_domain"/>
</dbReference>
<feature type="site" description="Contributes to redox potential value" evidence="8">
    <location>
        <position position="35"/>
    </location>
</feature>
<dbReference type="InterPro" id="IPR036249">
    <property type="entry name" value="Thioredoxin-like_sf"/>
</dbReference>
<evidence type="ECO:0000313" key="12">
    <source>
        <dbReference type="Proteomes" id="UP000188357"/>
    </source>
</evidence>
<dbReference type="GO" id="GO:0015035">
    <property type="term" value="F:protein-disulfide reductase activity"/>
    <property type="evidence" value="ECO:0007669"/>
    <property type="project" value="UniProtKB-UniRule"/>
</dbReference>
<dbReference type="SUPFAM" id="SSF52833">
    <property type="entry name" value="Thioredoxin-like"/>
    <property type="match status" value="1"/>
</dbReference>
<dbReference type="OrthoDB" id="9790390at2"/>
<evidence type="ECO:0000313" key="11">
    <source>
        <dbReference type="EMBL" id="SJM73079.1"/>
    </source>
</evidence>
<dbReference type="RefSeq" id="WP_077452036.1">
    <property type="nucleotide sequence ID" value="NZ_FUGE01000252.1"/>
</dbReference>
<reference evidence="11 12" key="1">
    <citation type="submission" date="2017-02" db="EMBL/GenBank/DDBJ databases">
        <authorList>
            <person name="Peterson S.W."/>
        </authorList>
    </citation>
    <scope>NUCLEOTIDE SEQUENCE [LARGE SCALE GENOMIC DNA]</scope>
    <source>
        <strain evidence="11">Psychrobacter_piechaudii</strain>
    </source>
</reference>
<dbReference type="Pfam" id="PF00085">
    <property type="entry name" value="Thioredoxin"/>
    <property type="match status" value="1"/>
</dbReference>
<keyword evidence="4 9" id="KW-1015">Disulfide bond</keyword>
<dbReference type="NCBIfam" id="TIGR01068">
    <property type="entry name" value="thioredoxin"/>
    <property type="match status" value="1"/>
</dbReference>
<dbReference type="Proteomes" id="UP000188357">
    <property type="component" value="Unassembled WGS sequence"/>
</dbReference>
<dbReference type="PIRSF" id="PIRSF000077">
    <property type="entry name" value="Thioredoxin"/>
    <property type="match status" value="1"/>
</dbReference>
<dbReference type="PANTHER" id="PTHR45663:SF11">
    <property type="entry name" value="GEO12009P1"/>
    <property type="match status" value="1"/>
</dbReference>
<feature type="disulfide bond" description="Redox-active" evidence="9">
    <location>
        <begin position="33"/>
        <end position="36"/>
    </location>
</feature>